<dbReference type="InterPro" id="IPR011234">
    <property type="entry name" value="Fumarylacetoacetase-like_C"/>
</dbReference>
<reference evidence="4 5" key="1">
    <citation type="submission" date="2017-11" db="EMBL/GenBank/DDBJ databases">
        <title>Genomic Encyclopedia of Archaeal and Bacterial Type Strains, Phase II (KMG-II): From Individual Species to Whole Genera.</title>
        <authorList>
            <person name="Goeker M."/>
        </authorList>
    </citation>
    <scope>NUCLEOTIDE SEQUENCE [LARGE SCALE GENOMIC DNA]</scope>
    <source>
        <strain evidence="4 5">DSM 22413</strain>
    </source>
</reference>
<dbReference type="PANTHER" id="PTHR42796">
    <property type="entry name" value="FUMARYLACETOACETATE HYDROLASE DOMAIN-CONTAINING PROTEIN 2A-RELATED"/>
    <property type="match status" value="1"/>
</dbReference>
<evidence type="ECO:0000256" key="2">
    <source>
        <dbReference type="ARBA" id="ARBA00022723"/>
    </source>
</evidence>
<dbReference type="SUPFAM" id="SSF56529">
    <property type="entry name" value="FAH"/>
    <property type="match status" value="1"/>
</dbReference>
<comment type="similarity">
    <text evidence="1">Belongs to the FAH family.</text>
</comment>
<accession>A0A2M8WJQ7</accession>
<dbReference type="Gene3D" id="3.90.850.10">
    <property type="entry name" value="Fumarylacetoacetase-like, C-terminal domain"/>
    <property type="match status" value="1"/>
</dbReference>
<organism evidence="4 5">
    <name type="scientific">Luteimicrobium subarcticum</name>
    <dbReference type="NCBI Taxonomy" id="620910"/>
    <lineage>
        <taxon>Bacteria</taxon>
        <taxon>Bacillati</taxon>
        <taxon>Actinomycetota</taxon>
        <taxon>Actinomycetes</taxon>
        <taxon>Micrococcales</taxon>
        <taxon>Luteimicrobium</taxon>
    </lineage>
</organism>
<evidence type="ECO:0000256" key="1">
    <source>
        <dbReference type="ARBA" id="ARBA00010211"/>
    </source>
</evidence>
<keyword evidence="2" id="KW-0479">Metal-binding</keyword>
<dbReference type="EMBL" id="PGTZ01000009">
    <property type="protein sequence ID" value="PJI91149.1"/>
    <property type="molecule type" value="Genomic_DNA"/>
</dbReference>
<gene>
    <name evidence="4" type="ORF">CLV34_2417</name>
</gene>
<comment type="caution">
    <text evidence="4">The sequence shown here is derived from an EMBL/GenBank/DDBJ whole genome shotgun (WGS) entry which is preliminary data.</text>
</comment>
<dbReference type="PANTHER" id="PTHR42796:SF4">
    <property type="entry name" value="FUMARYLACETOACETATE HYDROLASE DOMAIN-CONTAINING PROTEIN 2A"/>
    <property type="match status" value="1"/>
</dbReference>
<dbReference type="RefSeq" id="WP_100350529.1">
    <property type="nucleotide sequence ID" value="NZ_PGTZ01000009.1"/>
</dbReference>
<dbReference type="AlphaFoldDB" id="A0A2M8WJQ7"/>
<dbReference type="OrthoDB" id="9805307at2"/>
<dbReference type="Pfam" id="PF01557">
    <property type="entry name" value="FAA_hydrolase"/>
    <property type="match status" value="1"/>
</dbReference>
<proteinExistence type="inferred from homology"/>
<evidence type="ECO:0000313" key="5">
    <source>
        <dbReference type="Proteomes" id="UP000231586"/>
    </source>
</evidence>
<keyword evidence="5" id="KW-1185">Reference proteome</keyword>
<name>A0A2M8WJQ7_9MICO</name>
<sequence length="293" mass="31276">MKLAVLDGRTPVVVTEDRAVDVSAVIGVTAGFAGPWGDWLERGHDPGELRDLDLAGLPTVSLDEGRLTAPLARPRKIVAAPVNYLDHKIEMSEQKSVADYGVFLKAGTSVIGPREVVELPYEDLRTDQEGELAVVVGRTARHVTADAALDHVLGYTCGLDISLRSTEDRSTRKSFDTFTPLGPWIVTADEVPDPDALDLRCWVAGELRQETSTSELLFSVRELIAYASSVMTLEPGDVILTGTPAGVGPLRDRDVVRLEIGSVGTLEVTVSGAPAVPYASRPRGRAALAGGAR</sequence>
<dbReference type="InterPro" id="IPR036663">
    <property type="entry name" value="Fumarylacetoacetase_C_sf"/>
</dbReference>
<dbReference type="Proteomes" id="UP000231586">
    <property type="component" value="Unassembled WGS sequence"/>
</dbReference>
<dbReference type="GO" id="GO:0046872">
    <property type="term" value="F:metal ion binding"/>
    <property type="evidence" value="ECO:0007669"/>
    <property type="project" value="UniProtKB-KW"/>
</dbReference>
<evidence type="ECO:0000313" key="4">
    <source>
        <dbReference type="EMBL" id="PJI91149.1"/>
    </source>
</evidence>
<protein>
    <submittedName>
        <fullName evidence="4">2-keto-4-pentenoate hydratase/2-oxohepta-3-ene-1,7-dioic acid hydratase in catechol pathway</fullName>
    </submittedName>
</protein>
<evidence type="ECO:0000259" key="3">
    <source>
        <dbReference type="Pfam" id="PF01557"/>
    </source>
</evidence>
<dbReference type="GO" id="GO:0044281">
    <property type="term" value="P:small molecule metabolic process"/>
    <property type="evidence" value="ECO:0007669"/>
    <property type="project" value="UniProtKB-ARBA"/>
</dbReference>
<dbReference type="InterPro" id="IPR051121">
    <property type="entry name" value="FAH"/>
</dbReference>
<feature type="domain" description="Fumarylacetoacetase-like C-terminal" evidence="3">
    <location>
        <begin position="76"/>
        <end position="270"/>
    </location>
</feature>
<dbReference type="GO" id="GO:0003824">
    <property type="term" value="F:catalytic activity"/>
    <property type="evidence" value="ECO:0007669"/>
    <property type="project" value="InterPro"/>
</dbReference>